<evidence type="ECO:0000313" key="2">
    <source>
        <dbReference type="Proteomes" id="UP000616151"/>
    </source>
</evidence>
<reference evidence="1" key="1">
    <citation type="submission" date="2021-01" db="EMBL/GenBank/DDBJ databases">
        <authorList>
            <person name="Sun Q."/>
        </authorList>
    </citation>
    <scope>NUCLEOTIDE SEQUENCE</scope>
    <source>
        <strain evidence="1">YIM B02566</strain>
    </source>
</reference>
<accession>A0ACC5R5U9</accession>
<name>A0ACC5R5U9_9HYPH</name>
<evidence type="ECO:0000313" key="1">
    <source>
        <dbReference type="EMBL" id="MBK1867985.1"/>
    </source>
</evidence>
<sequence length="306" mass="32827">MNKPRIPFLGSRVAASAKNAQAALFGAPHGTPYKGIDNRPYEQAPGILRKALKNDAAFLDSWDFDFGGPLLGRNGQYRLVDLGDLETQSKQGAKNRKTIEACTRGILAQSAVPIMIGGDDSTPIPFIQAFSDHGPLTILQIDAHIDWRQERYGEPLGFSSTMRRASEMSHVGKIIQVGMRGMGSAREQEVRDAEAWGAKLITAATIHEKGIAAALTHIKAGSPLLITLDCDGLDWSIMPAVAYPSTGGLTHTQVTRLIQGAIAKARLAGFDLIEFVPKNDRDGIGAFTAARIICNVIGSLANRKAG</sequence>
<dbReference type="Proteomes" id="UP000616151">
    <property type="component" value="Unassembled WGS sequence"/>
</dbReference>
<comment type="caution">
    <text evidence="1">The sequence shown here is derived from an EMBL/GenBank/DDBJ whole genome shotgun (WGS) entry which is preliminary data.</text>
</comment>
<organism evidence="1 2">
    <name type="scientific">Taklimakanibacter albus</name>
    <dbReference type="NCBI Taxonomy" id="2800327"/>
    <lineage>
        <taxon>Bacteria</taxon>
        <taxon>Pseudomonadati</taxon>
        <taxon>Pseudomonadota</taxon>
        <taxon>Alphaproteobacteria</taxon>
        <taxon>Hyphomicrobiales</taxon>
        <taxon>Aestuariivirgaceae</taxon>
        <taxon>Taklimakanibacter</taxon>
    </lineage>
</organism>
<gene>
    <name evidence="1" type="ORF">JHL16_16630</name>
</gene>
<protein>
    <submittedName>
        <fullName evidence="1">Arginase family protein</fullName>
    </submittedName>
</protein>
<keyword evidence="2" id="KW-1185">Reference proteome</keyword>
<proteinExistence type="predicted"/>
<dbReference type="EMBL" id="JAENHL010000007">
    <property type="protein sequence ID" value="MBK1867985.1"/>
    <property type="molecule type" value="Genomic_DNA"/>
</dbReference>